<dbReference type="OrthoDB" id="7392120at2"/>
<reference evidence="6 7" key="1">
    <citation type="journal article" date="2002" name="Int. J. Syst. Evol. Microbiol.">
        <title>Sphingopyxis witflariensis sp. nov., isolated from activated sludge.</title>
        <authorList>
            <person name="Kampfer P."/>
            <person name="Witzenberger R."/>
            <person name="Denner E.B."/>
            <person name="Busse H.J."/>
            <person name="Neef A."/>
        </authorList>
    </citation>
    <scope>NUCLEOTIDE SEQUENCE [LARGE SCALE GENOMIC DNA]</scope>
    <source>
        <strain evidence="6 7">DSM 14551</strain>
    </source>
</reference>
<keyword evidence="2 4" id="KW-1133">Transmembrane helix</keyword>
<evidence type="ECO:0000259" key="5">
    <source>
        <dbReference type="PROSITE" id="PS51503"/>
    </source>
</evidence>
<feature type="transmembrane region" description="Helical" evidence="4">
    <location>
        <begin position="54"/>
        <end position="74"/>
    </location>
</feature>
<dbReference type="InterPro" id="IPR007667">
    <property type="entry name" value="Hypoxia_induced_domain"/>
</dbReference>
<keyword evidence="1 4" id="KW-0812">Transmembrane</keyword>
<gene>
    <name evidence="6" type="ORF">CDQ91_05755</name>
</gene>
<comment type="caution">
    <text evidence="6">The sequence shown here is derived from an EMBL/GenBank/DDBJ whole genome shotgun (WGS) entry which is preliminary data.</text>
</comment>
<keyword evidence="3 4" id="KW-0472">Membrane</keyword>
<evidence type="ECO:0000256" key="1">
    <source>
        <dbReference type="ARBA" id="ARBA00022692"/>
    </source>
</evidence>
<dbReference type="PROSITE" id="PS51503">
    <property type="entry name" value="HIG1"/>
    <property type="match status" value="1"/>
</dbReference>
<feature type="domain" description="HIG1" evidence="5">
    <location>
        <begin position="1"/>
        <end position="75"/>
    </location>
</feature>
<sequence length="75" mass="8100">MQILLILAVVGAAGFVLFSLARGLFYFSQGHRAAMDGTVEENQLMQNKMMMSRIKWQAITIILLVLIGVTAGGGS</sequence>
<accession>A0A246K466</accession>
<name>A0A246K466_9SPHN</name>
<protein>
    <recommendedName>
        <fullName evidence="5">HIG1 domain-containing protein</fullName>
    </recommendedName>
</protein>
<dbReference type="Proteomes" id="UP000197097">
    <property type="component" value="Unassembled WGS sequence"/>
</dbReference>
<dbReference type="EMBL" id="NISJ01000002">
    <property type="protein sequence ID" value="OWR00259.1"/>
    <property type="molecule type" value="Genomic_DNA"/>
</dbReference>
<keyword evidence="7" id="KW-1185">Reference proteome</keyword>
<evidence type="ECO:0000256" key="4">
    <source>
        <dbReference type="SAM" id="Phobius"/>
    </source>
</evidence>
<evidence type="ECO:0000256" key="3">
    <source>
        <dbReference type="ARBA" id="ARBA00023136"/>
    </source>
</evidence>
<evidence type="ECO:0000313" key="6">
    <source>
        <dbReference type="EMBL" id="OWR00259.1"/>
    </source>
</evidence>
<organism evidence="6 7">
    <name type="scientific">Sphingopyxis witflariensis</name>
    <dbReference type="NCBI Taxonomy" id="173675"/>
    <lineage>
        <taxon>Bacteria</taxon>
        <taxon>Pseudomonadati</taxon>
        <taxon>Pseudomonadota</taxon>
        <taxon>Alphaproteobacteria</taxon>
        <taxon>Sphingomonadales</taxon>
        <taxon>Sphingomonadaceae</taxon>
        <taxon>Sphingopyxis</taxon>
    </lineage>
</organism>
<evidence type="ECO:0000313" key="7">
    <source>
        <dbReference type="Proteomes" id="UP000197097"/>
    </source>
</evidence>
<evidence type="ECO:0000256" key="2">
    <source>
        <dbReference type="ARBA" id="ARBA00022989"/>
    </source>
</evidence>
<proteinExistence type="predicted"/>
<dbReference type="RefSeq" id="WP_088471749.1">
    <property type="nucleotide sequence ID" value="NZ_NISJ01000002.1"/>
</dbReference>
<dbReference type="AlphaFoldDB" id="A0A246K466"/>